<dbReference type="InterPro" id="IPR014016">
    <property type="entry name" value="UvrD-like_ATP-bd"/>
</dbReference>
<evidence type="ECO:0000256" key="7">
    <source>
        <dbReference type="ARBA" id="ARBA00023235"/>
    </source>
</evidence>
<evidence type="ECO:0000256" key="13">
    <source>
        <dbReference type="SAM" id="MobiDB-lite"/>
    </source>
</evidence>
<keyword evidence="16" id="KW-0614">Plasmid</keyword>
<evidence type="ECO:0000259" key="15">
    <source>
        <dbReference type="PROSITE" id="PS51217"/>
    </source>
</evidence>
<dbReference type="PANTHER" id="PTHR11070:SF2">
    <property type="entry name" value="ATP-DEPENDENT DNA HELICASE SRS2"/>
    <property type="match status" value="1"/>
</dbReference>
<dbReference type="RefSeq" id="WP_342632794.1">
    <property type="nucleotide sequence ID" value="NZ_CP152382.1"/>
</dbReference>
<keyword evidence="6" id="KW-0238">DNA-binding</keyword>
<feature type="domain" description="UvrD-like helicase ATP-binding" evidence="14">
    <location>
        <begin position="1"/>
        <end position="252"/>
    </location>
</feature>
<evidence type="ECO:0000256" key="4">
    <source>
        <dbReference type="ARBA" id="ARBA00022806"/>
    </source>
</evidence>
<evidence type="ECO:0000256" key="9">
    <source>
        <dbReference type="ARBA" id="ARBA00034808"/>
    </source>
</evidence>
<dbReference type="InterPro" id="IPR027417">
    <property type="entry name" value="P-loop_NTPase"/>
</dbReference>
<evidence type="ECO:0000259" key="14">
    <source>
        <dbReference type="PROSITE" id="PS51198"/>
    </source>
</evidence>
<dbReference type="Pfam" id="PF00580">
    <property type="entry name" value="UvrD-helicase"/>
    <property type="match status" value="1"/>
</dbReference>
<dbReference type="Proteomes" id="UP001445268">
    <property type="component" value="Plasmid unnamed2"/>
</dbReference>
<dbReference type="PANTHER" id="PTHR11070">
    <property type="entry name" value="UVRD / RECB / PCRA DNA HELICASE FAMILY MEMBER"/>
    <property type="match status" value="1"/>
</dbReference>
<evidence type="ECO:0000256" key="6">
    <source>
        <dbReference type="ARBA" id="ARBA00023125"/>
    </source>
</evidence>
<dbReference type="CDD" id="cd17932">
    <property type="entry name" value="DEXQc_UvrD"/>
    <property type="match status" value="1"/>
</dbReference>
<evidence type="ECO:0000256" key="3">
    <source>
        <dbReference type="ARBA" id="ARBA00022801"/>
    </source>
</evidence>
<evidence type="ECO:0000256" key="12">
    <source>
        <dbReference type="PROSITE-ProRule" id="PRU00560"/>
    </source>
</evidence>
<dbReference type="SUPFAM" id="SSF52540">
    <property type="entry name" value="P-loop containing nucleoside triphosphate hydrolases"/>
    <property type="match status" value="1"/>
</dbReference>
<gene>
    <name evidence="16" type="ORF">AAGT77_20205</name>
</gene>
<dbReference type="PROSITE" id="PS51198">
    <property type="entry name" value="UVRD_HELICASE_ATP_BIND"/>
    <property type="match status" value="1"/>
</dbReference>
<feature type="binding site" evidence="12">
    <location>
        <begin position="21"/>
        <end position="28"/>
    </location>
    <ligand>
        <name>ATP</name>
        <dbReference type="ChEBI" id="CHEBI:30616"/>
    </ligand>
</feature>
<evidence type="ECO:0000256" key="11">
    <source>
        <dbReference type="ARBA" id="ARBA00048988"/>
    </source>
</evidence>
<evidence type="ECO:0000256" key="2">
    <source>
        <dbReference type="ARBA" id="ARBA00022741"/>
    </source>
</evidence>
<dbReference type="Gene3D" id="1.10.10.160">
    <property type="match status" value="1"/>
</dbReference>
<dbReference type="Gene3D" id="3.40.50.300">
    <property type="entry name" value="P-loop containing nucleotide triphosphate hydrolases"/>
    <property type="match status" value="2"/>
</dbReference>
<dbReference type="GO" id="GO:0004386">
    <property type="term" value="F:helicase activity"/>
    <property type="evidence" value="ECO:0007669"/>
    <property type="project" value="UniProtKB-KW"/>
</dbReference>
<reference evidence="16 17" key="1">
    <citation type="submission" date="2024-04" db="EMBL/GenBank/DDBJ databases">
        <title>Marinobacter sp. SBY-1.</title>
        <authorList>
            <person name="Pan C."/>
        </authorList>
    </citation>
    <scope>NUCLEOTIDE SEQUENCE [LARGE SCALE GENOMIC DNA]</scope>
    <source>
        <strain evidence="16 17">SBY-1</strain>
        <plasmid evidence="16 17">unnamed2</plasmid>
    </source>
</reference>
<feature type="domain" description="UvrD-like helicase C-terminal" evidence="15">
    <location>
        <begin position="253"/>
        <end position="517"/>
    </location>
</feature>
<dbReference type="EMBL" id="CP152382">
    <property type="protein sequence ID" value="XAF56246.1"/>
    <property type="molecule type" value="Genomic_DNA"/>
</dbReference>
<keyword evidence="2 12" id="KW-0547">Nucleotide-binding</keyword>
<accession>A0ABZ3E959</accession>
<dbReference type="EC" id="5.6.2.4" evidence="9"/>
<keyword evidence="5 12" id="KW-0067">ATP-binding</keyword>
<proteinExistence type="inferred from homology"/>
<name>A0ABZ3E959_9GAMM</name>
<evidence type="ECO:0000313" key="17">
    <source>
        <dbReference type="Proteomes" id="UP001445268"/>
    </source>
</evidence>
<sequence>MGLSDKQQKAALAQGHARVIAGPGSGKTTLLVARTEYLLRDPQARVGLVTFASAAAGEMRERLAKKVDLDRVMVSTFDAFARRQVLDLIDGRRPPKPFEQQIAVSRAIKESELDYESDIAEEVIARLSARMYPDDGDPKEYQLFSAYQELLERDGLIEFSEIARMAVEGMRDGRVEPVPATHLLVDEFQDTAPVQLAWLEEHWKRGVLVTVVGDDDQSIYGFRHALGYKGMERFAVETKADDYFLNDCYRCSPEVVKAAQNLIGNNRARIEKAIVSKADTVGRVTIKRFENFKKDEIQSLDRFLLVHERECSPGRPAVLGRTNRSLDELEGLLQGLNWKTNRIGGKSIWEQRGAGLVLGLAELANSRERGKIGNGCTALMWAGCNAGDVDAYRQHVMQKGLYEPAPDTLSHDHRFQEFVDQLSFWSRLAMDGDGLTAMDMIFAWVKTYARGEQDKRIAAIASKILKPDPDNPKDSLGRRLASATRKKSATDNEDDIDLEGGERKVVVDIATLHGAKGMEWDSVWIHKADELEMPSKQAVQLEVVGQLDGIEEERRLFYVGMTRAKRRLGISCSSGEMSRFVVESAVPISDGLEAAYNGAEFSLENNV</sequence>
<feature type="compositionally biased region" description="Basic and acidic residues" evidence="13">
    <location>
        <begin position="468"/>
        <end position="477"/>
    </location>
</feature>
<comment type="catalytic activity">
    <reaction evidence="8">
        <text>Couples ATP hydrolysis with the unwinding of duplex DNA by translocating in the 3'-5' direction.</text>
        <dbReference type="EC" id="5.6.2.4"/>
    </reaction>
</comment>
<protein>
    <recommendedName>
        <fullName evidence="9">DNA 3'-5' helicase</fullName>
        <ecNumber evidence="9">5.6.2.4</ecNumber>
    </recommendedName>
    <alternativeName>
        <fullName evidence="10">DNA 3'-5' helicase II</fullName>
    </alternativeName>
</protein>
<keyword evidence="17" id="KW-1185">Reference proteome</keyword>
<organism evidence="16 17">
    <name type="scientific">Marinobacter alkaliphilus</name>
    <dbReference type="NCBI Taxonomy" id="254719"/>
    <lineage>
        <taxon>Bacteria</taxon>
        <taxon>Pseudomonadati</taxon>
        <taxon>Pseudomonadota</taxon>
        <taxon>Gammaproteobacteria</taxon>
        <taxon>Pseudomonadales</taxon>
        <taxon>Marinobacteraceae</taxon>
        <taxon>Marinobacter</taxon>
    </lineage>
</organism>
<keyword evidence="3 12" id="KW-0378">Hydrolase</keyword>
<comment type="similarity">
    <text evidence="1">Belongs to the helicase family. UvrD subfamily.</text>
</comment>
<evidence type="ECO:0000256" key="10">
    <source>
        <dbReference type="ARBA" id="ARBA00034923"/>
    </source>
</evidence>
<evidence type="ECO:0000256" key="1">
    <source>
        <dbReference type="ARBA" id="ARBA00009922"/>
    </source>
</evidence>
<geneLocation type="plasmid" evidence="16 17">
    <name>unnamed2</name>
</geneLocation>
<keyword evidence="4 12" id="KW-0347">Helicase</keyword>
<evidence type="ECO:0000256" key="5">
    <source>
        <dbReference type="ARBA" id="ARBA00022840"/>
    </source>
</evidence>
<dbReference type="GO" id="GO:0016787">
    <property type="term" value="F:hydrolase activity"/>
    <property type="evidence" value="ECO:0007669"/>
    <property type="project" value="UniProtKB-KW"/>
</dbReference>
<evidence type="ECO:0000256" key="8">
    <source>
        <dbReference type="ARBA" id="ARBA00034617"/>
    </source>
</evidence>
<dbReference type="Gene3D" id="1.10.486.10">
    <property type="entry name" value="PCRA, domain 4"/>
    <property type="match status" value="1"/>
</dbReference>
<feature type="region of interest" description="Disordered" evidence="13">
    <location>
        <begin position="468"/>
        <end position="496"/>
    </location>
</feature>
<dbReference type="PROSITE" id="PS51217">
    <property type="entry name" value="UVRD_HELICASE_CTER"/>
    <property type="match status" value="1"/>
</dbReference>
<keyword evidence="7" id="KW-0413">Isomerase</keyword>
<dbReference type="InterPro" id="IPR013986">
    <property type="entry name" value="DExx_box_DNA_helicase_dom_sf"/>
</dbReference>
<comment type="catalytic activity">
    <reaction evidence="11">
        <text>ATP + H2O = ADP + phosphate + H(+)</text>
        <dbReference type="Rhea" id="RHEA:13065"/>
        <dbReference type="ChEBI" id="CHEBI:15377"/>
        <dbReference type="ChEBI" id="CHEBI:15378"/>
        <dbReference type="ChEBI" id="CHEBI:30616"/>
        <dbReference type="ChEBI" id="CHEBI:43474"/>
        <dbReference type="ChEBI" id="CHEBI:456216"/>
        <dbReference type="EC" id="5.6.2.4"/>
    </reaction>
</comment>
<dbReference type="InterPro" id="IPR014017">
    <property type="entry name" value="DNA_helicase_UvrD-like_C"/>
</dbReference>
<dbReference type="Pfam" id="PF13361">
    <property type="entry name" value="UvrD_C"/>
    <property type="match status" value="1"/>
</dbReference>
<dbReference type="InterPro" id="IPR000212">
    <property type="entry name" value="DNA_helicase_UvrD/REP"/>
</dbReference>
<evidence type="ECO:0000313" key="16">
    <source>
        <dbReference type="EMBL" id="XAF56246.1"/>
    </source>
</evidence>